<feature type="region of interest" description="Disordered" evidence="1">
    <location>
        <begin position="16"/>
        <end position="41"/>
    </location>
</feature>
<proteinExistence type="predicted"/>
<reference evidence="2 3" key="1">
    <citation type="submission" date="2021-10" db="EMBL/GenBank/DDBJ databases">
        <title>Streptomyces sp. strain SMC 277, a novel streptomycete isolated from soil.</title>
        <authorList>
            <person name="Chanama M."/>
        </authorList>
    </citation>
    <scope>NUCLEOTIDE SEQUENCE [LARGE SCALE GENOMIC DNA]</scope>
    <source>
        <strain evidence="2 3">SMC 277</strain>
    </source>
</reference>
<dbReference type="EMBL" id="JAJAUY010000010">
    <property type="protein sequence ID" value="MCB5178603.1"/>
    <property type="molecule type" value="Genomic_DNA"/>
</dbReference>
<keyword evidence="3" id="KW-1185">Reference proteome</keyword>
<dbReference type="Proteomes" id="UP001199054">
    <property type="component" value="Unassembled WGS sequence"/>
</dbReference>
<feature type="region of interest" description="Disordered" evidence="1">
    <location>
        <begin position="95"/>
        <end position="120"/>
    </location>
</feature>
<organism evidence="2 3">
    <name type="scientific">Streptomyces antimicrobicus</name>
    <dbReference type="NCBI Taxonomy" id="2883108"/>
    <lineage>
        <taxon>Bacteria</taxon>
        <taxon>Bacillati</taxon>
        <taxon>Actinomycetota</taxon>
        <taxon>Actinomycetes</taxon>
        <taxon>Kitasatosporales</taxon>
        <taxon>Streptomycetaceae</taxon>
        <taxon>Streptomyces</taxon>
    </lineage>
</organism>
<feature type="compositionally biased region" description="Basic and acidic residues" evidence="1">
    <location>
        <begin position="19"/>
        <end position="28"/>
    </location>
</feature>
<evidence type="ECO:0000313" key="3">
    <source>
        <dbReference type="Proteomes" id="UP001199054"/>
    </source>
</evidence>
<dbReference type="RefSeq" id="WP_226725327.1">
    <property type="nucleotide sequence ID" value="NZ_JAJAUY010000010.1"/>
</dbReference>
<evidence type="ECO:0000256" key="1">
    <source>
        <dbReference type="SAM" id="MobiDB-lite"/>
    </source>
</evidence>
<name>A0ABS8B1X1_9ACTN</name>
<protein>
    <recommendedName>
        <fullName evidence="4">Lipoprotein</fullName>
    </recommendedName>
</protein>
<sequence length="245" mass="24226">MTASALSLALLATACGSDKPADKKDEPKPAGSSAAAPAAKGKTDAEVAALVVTQADVPDQLVSAEGGAKAAAEGSKATVDKAECKPLMQAQSAQKVGAATGSGRTVAKAKPKEPSAGASAEDKLKAGLEALGATQTLVSVGSYDGKGAEEAFASLKTAAGACAGGYTVDEGGDKVKFLDVKPGASVTAGDEAAAFTMTMDLDGGEKSTNHFVVVRKGNSLATFYSFGLTATQPKTVIDAQAKKLG</sequence>
<feature type="compositionally biased region" description="Low complexity" evidence="1">
    <location>
        <begin position="29"/>
        <end position="40"/>
    </location>
</feature>
<comment type="caution">
    <text evidence="2">The sequence shown here is derived from an EMBL/GenBank/DDBJ whole genome shotgun (WGS) entry which is preliminary data.</text>
</comment>
<evidence type="ECO:0000313" key="2">
    <source>
        <dbReference type="EMBL" id="MCB5178603.1"/>
    </source>
</evidence>
<evidence type="ECO:0008006" key="4">
    <source>
        <dbReference type="Google" id="ProtNLM"/>
    </source>
</evidence>
<accession>A0ABS8B1X1</accession>
<gene>
    <name evidence="2" type="ORF">LG632_04260</name>
</gene>